<dbReference type="Gene3D" id="3.40.50.300">
    <property type="entry name" value="P-loop containing nucleotide triphosphate hydrolases"/>
    <property type="match status" value="1"/>
</dbReference>
<gene>
    <name evidence="8" type="ORF">BOLC3T21611H</name>
</gene>
<keyword evidence="5" id="KW-0694">RNA-binding</keyword>
<evidence type="ECO:0000256" key="4">
    <source>
        <dbReference type="ARBA" id="ARBA00022840"/>
    </source>
</evidence>
<sequence>MKVDDDYVEYVPVAKRRAMQERKGKVMEDKEKRAPSLLVKATQQQLKRRRRRDVSATEQIILQEKEMMEHLSCDKKTLMSVRELAKGWEPHPGSIMSSKQIDLTRKQFHIIVSGEDIPPPIKNFNDMNIPRGLGVTLKEKGIVKPTPIQVQGLPVILSGRDMIGIASTGSGKTLVFVLPMIMIALQEEMVRQTRSKDCHLLECLQNTLVSFLYTFVT</sequence>
<dbReference type="GO" id="GO:0005524">
    <property type="term" value="F:ATP binding"/>
    <property type="evidence" value="ECO:0007669"/>
    <property type="project" value="UniProtKB-KW"/>
</dbReference>
<dbReference type="AlphaFoldDB" id="A0A3P6C141"/>
<dbReference type="InterPro" id="IPR027417">
    <property type="entry name" value="P-loop_NTPase"/>
</dbReference>
<keyword evidence="3" id="KW-0347">Helicase</keyword>
<evidence type="ECO:0000313" key="8">
    <source>
        <dbReference type="EMBL" id="VDD01589.1"/>
    </source>
</evidence>
<evidence type="ECO:0000259" key="7">
    <source>
        <dbReference type="PROSITE" id="PS51195"/>
    </source>
</evidence>
<keyword evidence="2" id="KW-0378">Hydrolase</keyword>
<keyword evidence="1" id="KW-0547">Nucleotide-binding</keyword>
<dbReference type="PROSITE" id="PS51195">
    <property type="entry name" value="Q_MOTIF"/>
    <property type="match status" value="1"/>
</dbReference>
<evidence type="ECO:0000256" key="1">
    <source>
        <dbReference type="ARBA" id="ARBA00022741"/>
    </source>
</evidence>
<dbReference type="EMBL" id="LR031872">
    <property type="protein sequence ID" value="VDD01589.1"/>
    <property type="molecule type" value="Genomic_DNA"/>
</dbReference>
<protein>
    <recommendedName>
        <fullName evidence="7">DEAD-box RNA helicase Q domain-containing protein</fullName>
    </recommendedName>
</protein>
<dbReference type="SUPFAM" id="SSF52540">
    <property type="entry name" value="P-loop containing nucleoside triphosphate hydrolases"/>
    <property type="match status" value="1"/>
</dbReference>
<feature type="domain" description="DEAD-box RNA helicase Q" evidence="7">
    <location>
        <begin position="122"/>
        <end position="150"/>
    </location>
</feature>
<dbReference type="Pfam" id="PF00270">
    <property type="entry name" value="DEAD"/>
    <property type="match status" value="1"/>
</dbReference>
<dbReference type="InterPro" id="IPR014014">
    <property type="entry name" value="RNA_helicase_DEAD_Q_motif"/>
</dbReference>
<organism evidence="8">
    <name type="scientific">Brassica oleracea</name>
    <name type="common">Wild cabbage</name>
    <dbReference type="NCBI Taxonomy" id="3712"/>
    <lineage>
        <taxon>Eukaryota</taxon>
        <taxon>Viridiplantae</taxon>
        <taxon>Streptophyta</taxon>
        <taxon>Embryophyta</taxon>
        <taxon>Tracheophyta</taxon>
        <taxon>Spermatophyta</taxon>
        <taxon>Magnoliopsida</taxon>
        <taxon>eudicotyledons</taxon>
        <taxon>Gunneridae</taxon>
        <taxon>Pentapetalae</taxon>
        <taxon>rosids</taxon>
        <taxon>malvids</taxon>
        <taxon>Brassicales</taxon>
        <taxon>Brassicaceae</taxon>
        <taxon>Brassiceae</taxon>
        <taxon>Brassica</taxon>
    </lineage>
</organism>
<proteinExistence type="predicted"/>
<evidence type="ECO:0000256" key="3">
    <source>
        <dbReference type="ARBA" id="ARBA00022806"/>
    </source>
</evidence>
<name>A0A3P6C141_BRAOL</name>
<feature type="short sequence motif" description="Q motif" evidence="6">
    <location>
        <begin position="122"/>
        <end position="150"/>
    </location>
</feature>
<dbReference type="InterPro" id="IPR011545">
    <property type="entry name" value="DEAD/DEAH_box_helicase_dom"/>
</dbReference>
<dbReference type="GO" id="GO:0016787">
    <property type="term" value="F:hydrolase activity"/>
    <property type="evidence" value="ECO:0007669"/>
    <property type="project" value="UniProtKB-KW"/>
</dbReference>
<dbReference type="PANTHER" id="PTHR47958">
    <property type="entry name" value="ATP-DEPENDENT RNA HELICASE DBP3"/>
    <property type="match status" value="1"/>
</dbReference>
<evidence type="ECO:0000256" key="5">
    <source>
        <dbReference type="ARBA" id="ARBA00022884"/>
    </source>
</evidence>
<dbReference type="GO" id="GO:0003723">
    <property type="term" value="F:RNA binding"/>
    <property type="evidence" value="ECO:0007669"/>
    <property type="project" value="UniProtKB-KW"/>
</dbReference>
<evidence type="ECO:0000256" key="2">
    <source>
        <dbReference type="ARBA" id="ARBA00022801"/>
    </source>
</evidence>
<reference evidence="8" key="1">
    <citation type="submission" date="2018-11" db="EMBL/GenBank/DDBJ databases">
        <authorList>
            <consortium name="Genoscope - CEA"/>
            <person name="William W."/>
        </authorList>
    </citation>
    <scope>NUCLEOTIDE SEQUENCE</scope>
</reference>
<accession>A0A3P6C141</accession>
<dbReference type="GO" id="GO:0003724">
    <property type="term" value="F:RNA helicase activity"/>
    <property type="evidence" value="ECO:0007669"/>
    <property type="project" value="InterPro"/>
</dbReference>
<keyword evidence="4" id="KW-0067">ATP-binding</keyword>
<evidence type="ECO:0000256" key="6">
    <source>
        <dbReference type="PROSITE-ProRule" id="PRU00552"/>
    </source>
</evidence>